<keyword evidence="1" id="KW-1015">Disulfide bond</keyword>
<dbReference type="InterPro" id="IPR013766">
    <property type="entry name" value="Thioredoxin_domain"/>
</dbReference>
<gene>
    <name evidence="3" type="ORF">PPROV_000021900</name>
</gene>
<dbReference type="EMBL" id="BNJQ01000001">
    <property type="protein sequence ID" value="GHP01463.1"/>
    <property type="molecule type" value="Genomic_DNA"/>
</dbReference>
<dbReference type="Gene3D" id="3.40.30.10">
    <property type="entry name" value="Glutaredoxin"/>
    <property type="match status" value="1"/>
</dbReference>
<dbReference type="PRINTS" id="PR00421">
    <property type="entry name" value="THIOREDOXIN"/>
</dbReference>
<dbReference type="InterPro" id="IPR036249">
    <property type="entry name" value="Thioredoxin-like_sf"/>
</dbReference>
<protein>
    <submittedName>
        <fullName evidence="3">Thioredoxin</fullName>
    </submittedName>
</protein>
<feature type="domain" description="Thioredoxin" evidence="2">
    <location>
        <begin position="25"/>
        <end position="148"/>
    </location>
</feature>
<sequence length="148" mass="16210">MLASANRQRVFPHRTPVRRETRAVRAAGRTSPICAGSSVISGVVADVGGDTWAEIVDGAPADRLVIVDFYTDWCGPCKVLYPKYEALASETPNTTFLRFNCNADNKEKAKEVGIKVAPTFMFYKNGEKLGEVRGAKWDDVLAELAKNS</sequence>
<dbReference type="PROSITE" id="PS51352">
    <property type="entry name" value="THIOREDOXIN_2"/>
    <property type="match status" value="1"/>
</dbReference>
<dbReference type="SUPFAM" id="SSF52833">
    <property type="entry name" value="Thioredoxin-like"/>
    <property type="match status" value="1"/>
</dbReference>
<evidence type="ECO:0000313" key="3">
    <source>
        <dbReference type="EMBL" id="GHP01463.1"/>
    </source>
</evidence>
<dbReference type="Pfam" id="PF00085">
    <property type="entry name" value="Thioredoxin"/>
    <property type="match status" value="1"/>
</dbReference>
<evidence type="ECO:0000259" key="2">
    <source>
        <dbReference type="PROSITE" id="PS51352"/>
    </source>
</evidence>
<reference evidence="3" key="1">
    <citation type="submission" date="2020-10" db="EMBL/GenBank/DDBJ databases">
        <title>Unveiling of a novel bifunctional photoreceptor, Dualchrome1, isolated from a cosmopolitan green alga.</title>
        <authorList>
            <person name="Suzuki S."/>
            <person name="Kawachi M."/>
        </authorList>
    </citation>
    <scope>NUCLEOTIDE SEQUENCE</scope>
    <source>
        <strain evidence="3">NIES 2893</strain>
    </source>
</reference>
<name>A0A830H5C3_9CHLO</name>
<dbReference type="CDD" id="cd02947">
    <property type="entry name" value="TRX_family"/>
    <property type="match status" value="1"/>
</dbReference>
<proteinExistence type="predicted"/>
<dbReference type="PANTHER" id="PTHR46115">
    <property type="entry name" value="THIOREDOXIN-LIKE PROTEIN 1"/>
    <property type="match status" value="1"/>
</dbReference>
<evidence type="ECO:0000313" key="4">
    <source>
        <dbReference type="Proteomes" id="UP000660262"/>
    </source>
</evidence>
<dbReference type="Proteomes" id="UP000660262">
    <property type="component" value="Unassembled WGS sequence"/>
</dbReference>
<evidence type="ECO:0000256" key="1">
    <source>
        <dbReference type="ARBA" id="ARBA00023157"/>
    </source>
</evidence>
<dbReference type="PROSITE" id="PS00194">
    <property type="entry name" value="THIOREDOXIN_1"/>
    <property type="match status" value="1"/>
</dbReference>
<comment type="caution">
    <text evidence="3">The sequence shown here is derived from an EMBL/GenBank/DDBJ whole genome shotgun (WGS) entry which is preliminary data.</text>
</comment>
<organism evidence="3 4">
    <name type="scientific">Pycnococcus provasolii</name>
    <dbReference type="NCBI Taxonomy" id="41880"/>
    <lineage>
        <taxon>Eukaryota</taxon>
        <taxon>Viridiplantae</taxon>
        <taxon>Chlorophyta</taxon>
        <taxon>Pseudoscourfieldiophyceae</taxon>
        <taxon>Pseudoscourfieldiales</taxon>
        <taxon>Pycnococcaceae</taxon>
        <taxon>Pycnococcus</taxon>
    </lineage>
</organism>
<accession>A0A830H5C3</accession>
<dbReference type="AlphaFoldDB" id="A0A830H5C3"/>
<dbReference type="InterPro" id="IPR017937">
    <property type="entry name" value="Thioredoxin_CS"/>
</dbReference>
<dbReference type="OrthoDB" id="10263751at2759"/>
<keyword evidence="4" id="KW-1185">Reference proteome</keyword>